<organism evidence="2 3">
    <name type="scientific">Candidatus Viadribacter manganicus</name>
    <dbReference type="NCBI Taxonomy" id="1759059"/>
    <lineage>
        <taxon>Bacteria</taxon>
        <taxon>Pseudomonadati</taxon>
        <taxon>Pseudomonadota</taxon>
        <taxon>Alphaproteobacteria</taxon>
        <taxon>Hyphomonadales</taxon>
        <taxon>Hyphomonadaceae</taxon>
        <taxon>Candidatus Viadribacter</taxon>
    </lineage>
</organism>
<reference evidence="2 3" key="1">
    <citation type="submission" date="2015-11" db="EMBL/GenBank/DDBJ databases">
        <title>Whole-Genome Sequence of Candidatus Oderbacter manganicum from the National Park Lower Oder Valley, Germany.</title>
        <authorList>
            <person name="Braun B."/>
            <person name="Liere K."/>
            <person name="Szewzyk U."/>
        </authorList>
    </citation>
    <scope>NUCLEOTIDE SEQUENCE [LARGE SCALE GENOMIC DNA]</scope>
    <source>
        <strain evidence="2 3">OTSz_A_272</strain>
    </source>
</reference>
<dbReference type="Pfam" id="PF09413">
    <property type="entry name" value="DUF2007"/>
    <property type="match status" value="1"/>
</dbReference>
<dbReference type="InterPro" id="IPR011322">
    <property type="entry name" value="N-reg_PII-like_a/b"/>
</dbReference>
<dbReference type="SUPFAM" id="SSF54913">
    <property type="entry name" value="GlnB-like"/>
    <property type="match status" value="1"/>
</dbReference>
<dbReference type="KEGG" id="cbot:ATE48_10870"/>
<evidence type="ECO:0000259" key="1">
    <source>
        <dbReference type="Pfam" id="PF09413"/>
    </source>
</evidence>
<sequence length="74" mass="8302">MSDLVIVARFASRPEATVAQSLLRSEGIETLMPEFNALLADYDPSMMEHGWRLLAHKDDAEEAQAVLRDAQMEI</sequence>
<dbReference type="InParanoid" id="A0A1B1AIL0"/>
<evidence type="ECO:0000313" key="2">
    <source>
        <dbReference type="EMBL" id="ANP46381.1"/>
    </source>
</evidence>
<dbReference type="AlphaFoldDB" id="A0A1B1AIL0"/>
<dbReference type="InterPro" id="IPR018551">
    <property type="entry name" value="DUF2007"/>
</dbReference>
<proteinExistence type="predicted"/>
<evidence type="ECO:0000313" key="3">
    <source>
        <dbReference type="Proteomes" id="UP000092498"/>
    </source>
</evidence>
<name>A0A1B1AIL0_9PROT</name>
<dbReference type="Gene3D" id="3.30.70.790">
    <property type="entry name" value="UreE, C-terminal domain"/>
    <property type="match status" value="1"/>
</dbReference>
<dbReference type="RefSeq" id="WP_066771368.1">
    <property type="nucleotide sequence ID" value="NZ_CP013244.1"/>
</dbReference>
<dbReference type="Proteomes" id="UP000092498">
    <property type="component" value="Chromosome"/>
</dbReference>
<accession>A0A1B1AIL0</accession>
<protein>
    <recommendedName>
        <fullName evidence="1">DUF2007 domain-containing protein</fullName>
    </recommendedName>
</protein>
<dbReference type="EMBL" id="CP013244">
    <property type="protein sequence ID" value="ANP46381.1"/>
    <property type="molecule type" value="Genomic_DNA"/>
</dbReference>
<gene>
    <name evidence="2" type="ORF">ATE48_10870</name>
</gene>
<dbReference type="OrthoDB" id="8480663at2"/>
<feature type="domain" description="DUF2007" evidence="1">
    <location>
        <begin position="5"/>
        <end position="71"/>
    </location>
</feature>
<keyword evidence="3" id="KW-1185">Reference proteome</keyword>